<proteinExistence type="predicted"/>
<dbReference type="GO" id="GO:0005524">
    <property type="term" value="F:ATP binding"/>
    <property type="evidence" value="ECO:0007669"/>
    <property type="project" value="InterPro"/>
</dbReference>
<name>A0AAV0BR15_PHAPC</name>
<dbReference type="InterPro" id="IPR036277">
    <property type="entry name" value="SMC_hinge_sf"/>
</dbReference>
<dbReference type="Gene3D" id="3.30.70.1620">
    <property type="match status" value="1"/>
</dbReference>
<dbReference type="GO" id="GO:0005694">
    <property type="term" value="C:chromosome"/>
    <property type="evidence" value="ECO:0007669"/>
    <property type="project" value="InterPro"/>
</dbReference>
<reference evidence="2" key="1">
    <citation type="submission" date="2022-06" db="EMBL/GenBank/DDBJ databases">
        <authorList>
            <consortium name="SYNGENTA / RWTH Aachen University"/>
        </authorList>
    </citation>
    <scope>NUCLEOTIDE SEQUENCE</scope>
</reference>
<dbReference type="PANTHER" id="PTHR43977">
    <property type="entry name" value="STRUCTURAL MAINTENANCE OF CHROMOSOMES PROTEIN 3"/>
    <property type="match status" value="1"/>
</dbReference>
<evidence type="ECO:0000313" key="2">
    <source>
        <dbReference type="EMBL" id="CAH7689832.1"/>
    </source>
</evidence>
<dbReference type="Proteomes" id="UP001153365">
    <property type="component" value="Unassembled WGS sequence"/>
</dbReference>
<dbReference type="SUPFAM" id="SSF75553">
    <property type="entry name" value="Smc hinge domain"/>
    <property type="match status" value="1"/>
</dbReference>
<keyword evidence="1" id="KW-0175">Coiled coil</keyword>
<evidence type="ECO:0000313" key="3">
    <source>
        <dbReference type="Proteomes" id="UP001153365"/>
    </source>
</evidence>
<evidence type="ECO:0000256" key="1">
    <source>
        <dbReference type="SAM" id="Coils"/>
    </source>
</evidence>
<dbReference type="AlphaFoldDB" id="A0AAV0BR15"/>
<dbReference type="GO" id="GO:0051276">
    <property type="term" value="P:chromosome organization"/>
    <property type="evidence" value="ECO:0007669"/>
    <property type="project" value="InterPro"/>
</dbReference>
<keyword evidence="3" id="KW-1185">Reference proteome</keyword>
<dbReference type="EMBL" id="CALTRL010006138">
    <property type="protein sequence ID" value="CAH7689832.1"/>
    <property type="molecule type" value="Genomic_DNA"/>
</dbReference>
<comment type="caution">
    <text evidence="2">The sequence shown here is derived from an EMBL/GenBank/DDBJ whole genome shotgun (WGS) entry which is preliminary data.</text>
</comment>
<sequence>MQALLPSARLSCPPPQTLPTDLSNVGHLDVLWPLNFFRQLTVASKISGDSAKLALHLVEYEQDVCRAIKFVFGNKLICPDARTTKEVTFDQKVCMKSVTQDGNIYNPSGALSGGSKPSTLGILIKVQELKKVEGFLKDHQSKLEPDISKKKSDINKSSTTVKTMQRDLQGIEMETEQFASELEAANREAEETDQAVELAREEHEGWKEKLKQAKTKQAKLKLIGELDSGILTVKHKIESLGQALKEVCKAMEHM</sequence>
<accession>A0AAV0BR15</accession>
<protein>
    <submittedName>
        <fullName evidence="2">Uncharacterized protein</fullName>
    </submittedName>
</protein>
<gene>
    <name evidence="2" type="ORF">PPACK8108_LOCUS24978</name>
</gene>
<feature type="coiled-coil region" evidence="1">
    <location>
        <begin position="168"/>
        <end position="216"/>
    </location>
</feature>
<organism evidence="2 3">
    <name type="scientific">Phakopsora pachyrhizi</name>
    <name type="common">Asian soybean rust disease fungus</name>
    <dbReference type="NCBI Taxonomy" id="170000"/>
    <lineage>
        <taxon>Eukaryota</taxon>
        <taxon>Fungi</taxon>
        <taxon>Dikarya</taxon>
        <taxon>Basidiomycota</taxon>
        <taxon>Pucciniomycotina</taxon>
        <taxon>Pucciniomycetes</taxon>
        <taxon>Pucciniales</taxon>
        <taxon>Phakopsoraceae</taxon>
        <taxon>Phakopsora</taxon>
    </lineage>
</organism>